<feature type="transmembrane region" description="Helical" evidence="1">
    <location>
        <begin position="147"/>
        <end position="168"/>
    </location>
</feature>
<keyword evidence="1" id="KW-0812">Transmembrane</keyword>
<feature type="domain" description="DUF1206" evidence="2">
    <location>
        <begin position="109"/>
        <end position="173"/>
    </location>
</feature>
<keyword evidence="1" id="KW-0472">Membrane</keyword>
<dbReference type="Pfam" id="PF06724">
    <property type="entry name" value="DUF1206"/>
    <property type="match status" value="3"/>
</dbReference>
<dbReference type="InterPro" id="IPR009597">
    <property type="entry name" value="DUF1206"/>
</dbReference>
<evidence type="ECO:0000256" key="1">
    <source>
        <dbReference type="SAM" id="Phobius"/>
    </source>
</evidence>
<evidence type="ECO:0000313" key="4">
    <source>
        <dbReference type="Proteomes" id="UP000285768"/>
    </source>
</evidence>
<evidence type="ECO:0000259" key="2">
    <source>
        <dbReference type="Pfam" id="PF06724"/>
    </source>
</evidence>
<reference evidence="3 4" key="1">
    <citation type="submission" date="2019-01" db="EMBL/GenBank/DDBJ databases">
        <title>Leucobacter muris sp. nov. isolated from the nose of a laboratory mouse.</title>
        <authorList>
            <person name="Benga L."/>
            <person name="Sproeer C."/>
            <person name="Schumann P."/>
            <person name="Verbarg S."/>
            <person name="Bunk B."/>
            <person name="Engelhardt E."/>
            <person name="Benten P.M."/>
            <person name="Sager M."/>
        </authorList>
    </citation>
    <scope>NUCLEOTIDE SEQUENCE [LARGE SCALE GENOMIC DNA]</scope>
    <source>
        <strain evidence="3 4">DSM 101948</strain>
    </source>
</reference>
<sequence length="267" mass="27381">MKPEMKSAARSAERKTPLRVLARGGYVASGLIHLLIGGIAFALAWSGRGETDQAGALTAIASAPLGFAALWAVAVLLWALGVYHGIHGVALRIEHRPKRWARRVAEWGQAALFIAMGVVAAAVAVGARPDPDSSAREASRGLLTFPGGPVLLGLIGAGVAVGGIAWIVMGVRRSFRNRVTLPPGAPGTAIAAIGVLGFVVKGIALAVVGVLLVEAALQRNPRAAGGLDAAIESLRSLPLGGAMVAVMAVGFTAYGVFCVFRARYADL</sequence>
<name>A0ABX5QFR0_9MICO</name>
<protein>
    <submittedName>
        <fullName evidence="3">DUF1206 domain-containing protein</fullName>
    </submittedName>
</protein>
<dbReference type="RefSeq" id="WP_128386860.1">
    <property type="nucleotide sequence ID" value="NZ_CP035037.1"/>
</dbReference>
<feature type="transmembrane region" description="Helical" evidence="1">
    <location>
        <begin position="189"/>
        <end position="217"/>
    </location>
</feature>
<feature type="transmembrane region" description="Helical" evidence="1">
    <location>
        <begin position="20"/>
        <end position="45"/>
    </location>
</feature>
<dbReference type="EMBL" id="CP035037">
    <property type="protein sequence ID" value="QAB17838.1"/>
    <property type="molecule type" value="Genomic_DNA"/>
</dbReference>
<feature type="transmembrane region" description="Helical" evidence="1">
    <location>
        <begin position="237"/>
        <end position="260"/>
    </location>
</feature>
<organism evidence="3 4">
    <name type="scientific">Leucobacter muris</name>
    <dbReference type="NCBI Taxonomy" id="1935379"/>
    <lineage>
        <taxon>Bacteria</taxon>
        <taxon>Bacillati</taxon>
        <taxon>Actinomycetota</taxon>
        <taxon>Actinomycetes</taxon>
        <taxon>Micrococcales</taxon>
        <taxon>Microbacteriaceae</taxon>
        <taxon>Leucobacter</taxon>
    </lineage>
</organism>
<accession>A0ABX5QFR0</accession>
<keyword evidence="4" id="KW-1185">Reference proteome</keyword>
<feature type="domain" description="DUF1206" evidence="2">
    <location>
        <begin position="196"/>
        <end position="264"/>
    </location>
</feature>
<gene>
    <name evidence="3" type="ORF">Leucomu_07830</name>
</gene>
<feature type="transmembrane region" description="Helical" evidence="1">
    <location>
        <begin position="107"/>
        <end position="127"/>
    </location>
</feature>
<feature type="transmembrane region" description="Helical" evidence="1">
    <location>
        <begin position="65"/>
        <end position="86"/>
    </location>
</feature>
<evidence type="ECO:0000313" key="3">
    <source>
        <dbReference type="EMBL" id="QAB17838.1"/>
    </source>
</evidence>
<proteinExistence type="predicted"/>
<keyword evidence="1" id="KW-1133">Transmembrane helix</keyword>
<dbReference type="Proteomes" id="UP000285768">
    <property type="component" value="Chromosome"/>
</dbReference>
<feature type="domain" description="DUF1206" evidence="2">
    <location>
        <begin position="25"/>
        <end position="89"/>
    </location>
</feature>